<keyword evidence="1" id="KW-0805">Transcription regulation</keyword>
<keyword evidence="2" id="KW-0804">Transcription</keyword>
<evidence type="ECO:0000256" key="2">
    <source>
        <dbReference type="ARBA" id="ARBA00023163"/>
    </source>
</evidence>
<evidence type="ECO:0000259" key="5">
    <source>
        <dbReference type="PROSITE" id="PS51843"/>
    </source>
</evidence>
<name>A0AAV5UPD0_9BILA</name>
<dbReference type="InterPro" id="IPR000536">
    <property type="entry name" value="Nucl_hrmn_rcpt_lig-bd"/>
</dbReference>
<feature type="non-terminal residue" evidence="6">
    <location>
        <position position="380"/>
    </location>
</feature>
<dbReference type="AlphaFoldDB" id="A0AAV5UPD0"/>
<feature type="region of interest" description="Disordered" evidence="4">
    <location>
        <begin position="99"/>
        <end position="135"/>
    </location>
</feature>
<keyword evidence="3" id="KW-0675">Receptor</keyword>
<keyword evidence="7" id="KW-1185">Reference proteome</keyword>
<dbReference type="Gene3D" id="1.10.565.10">
    <property type="entry name" value="Retinoid X Receptor"/>
    <property type="match status" value="1"/>
</dbReference>
<evidence type="ECO:0000256" key="1">
    <source>
        <dbReference type="ARBA" id="ARBA00023015"/>
    </source>
</evidence>
<evidence type="ECO:0000256" key="3">
    <source>
        <dbReference type="ARBA" id="ARBA00023170"/>
    </source>
</evidence>
<feature type="compositionally biased region" description="Polar residues" evidence="4">
    <location>
        <begin position="32"/>
        <end position="48"/>
    </location>
</feature>
<organism evidence="6 7">
    <name type="scientific">Pristionchus entomophagus</name>
    <dbReference type="NCBI Taxonomy" id="358040"/>
    <lineage>
        <taxon>Eukaryota</taxon>
        <taxon>Metazoa</taxon>
        <taxon>Ecdysozoa</taxon>
        <taxon>Nematoda</taxon>
        <taxon>Chromadorea</taxon>
        <taxon>Rhabditida</taxon>
        <taxon>Rhabditina</taxon>
        <taxon>Diplogasteromorpha</taxon>
        <taxon>Diplogasteroidea</taxon>
        <taxon>Neodiplogasteridae</taxon>
        <taxon>Pristionchus</taxon>
    </lineage>
</organism>
<evidence type="ECO:0000313" key="7">
    <source>
        <dbReference type="Proteomes" id="UP001432027"/>
    </source>
</evidence>
<dbReference type="SUPFAM" id="SSF48508">
    <property type="entry name" value="Nuclear receptor ligand-binding domain"/>
    <property type="match status" value="1"/>
</dbReference>
<dbReference type="PANTHER" id="PTHR46587:SF5">
    <property type="entry name" value="NUCLEAR HORMONE RECEPTOR FAMILY"/>
    <property type="match status" value="1"/>
</dbReference>
<evidence type="ECO:0000313" key="6">
    <source>
        <dbReference type="EMBL" id="GMT08018.1"/>
    </source>
</evidence>
<evidence type="ECO:0000256" key="4">
    <source>
        <dbReference type="SAM" id="MobiDB-lite"/>
    </source>
</evidence>
<dbReference type="Pfam" id="PF00104">
    <property type="entry name" value="Hormone_recep"/>
    <property type="match status" value="1"/>
</dbReference>
<dbReference type="PROSITE" id="PS51843">
    <property type="entry name" value="NR_LBD"/>
    <property type="match status" value="1"/>
</dbReference>
<reference evidence="6" key="1">
    <citation type="submission" date="2023-10" db="EMBL/GenBank/DDBJ databases">
        <title>Genome assembly of Pristionchus species.</title>
        <authorList>
            <person name="Yoshida K."/>
            <person name="Sommer R.J."/>
        </authorList>
    </citation>
    <scope>NUCLEOTIDE SEQUENCE</scope>
    <source>
        <strain evidence="6">RS0144</strain>
    </source>
</reference>
<accession>A0AAV5UPD0</accession>
<feature type="region of interest" description="Disordered" evidence="4">
    <location>
        <begin position="1"/>
        <end position="48"/>
    </location>
</feature>
<protein>
    <recommendedName>
        <fullName evidence="5">NR LBD domain-containing protein</fullName>
    </recommendedName>
</protein>
<proteinExistence type="predicted"/>
<gene>
    <name evidence="6" type="ORF">PENTCL1PPCAC_30192</name>
</gene>
<dbReference type="EMBL" id="BTSX01000006">
    <property type="protein sequence ID" value="GMT08018.1"/>
    <property type="molecule type" value="Genomic_DNA"/>
</dbReference>
<feature type="domain" description="NR LBD" evidence="5">
    <location>
        <begin position="133"/>
        <end position="377"/>
    </location>
</feature>
<feature type="compositionally biased region" description="Low complexity" evidence="4">
    <location>
        <begin position="112"/>
        <end position="134"/>
    </location>
</feature>
<dbReference type="InterPro" id="IPR035500">
    <property type="entry name" value="NHR-like_dom_sf"/>
</dbReference>
<feature type="compositionally biased region" description="Basic and acidic residues" evidence="4">
    <location>
        <begin position="1"/>
        <end position="13"/>
    </location>
</feature>
<dbReference type="SMART" id="SM00430">
    <property type="entry name" value="HOLI"/>
    <property type="match status" value="1"/>
</dbReference>
<sequence>MNPESIQRRDKAGPRKKGLKGKEASPDCESPSDLSTTPPSITLSFNGDQSDPLLHTLSEIQDRHYSSARNWFAAGGTHAPDPSSVDGISNLDTLMRRGWGGGMHSPHGSVPSSLHYPSPTSSSASSSNASTSSLEDISNNRVTLCRPIEDIYRNQHDNMRRARKQDINVMFHLAIVNAVEWGSQFPVFSDLPIHSKRELLKEYSIGFMLVNQGFNTSKQCDETRWILQHNKVYMCTDYMHGLCEQERVLPMAKTKAKLHPDFVLECITGVGNPMREMKIEQFECVLLKTLLLFECFNVYPSDRKPEIAAIRSRCLNSLAAYEAREHPQDGIERIGTLILMIANIRNSILVTCRHIHTQDIFSLMKFEPLVADIFLKKDEL</sequence>
<comment type="caution">
    <text evidence="6">The sequence shown here is derived from an EMBL/GenBank/DDBJ whole genome shotgun (WGS) entry which is preliminary data.</text>
</comment>
<dbReference type="PANTHER" id="PTHR46587">
    <property type="entry name" value="NUCLEAR HORMONE RECEPTOR FAMILY"/>
    <property type="match status" value="1"/>
</dbReference>
<dbReference type="Proteomes" id="UP001432027">
    <property type="component" value="Unassembled WGS sequence"/>
</dbReference>